<accession>A0A662DL17</accession>
<name>A0A662DL17_UNCAE</name>
<organism evidence="3 4">
    <name type="scientific">Aerophobetes bacterium</name>
    <dbReference type="NCBI Taxonomy" id="2030807"/>
    <lineage>
        <taxon>Bacteria</taxon>
        <taxon>Candidatus Aerophobota</taxon>
    </lineage>
</organism>
<comment type="similarity">
    <text evidence="1">Belongs to the UPF0164 family.</text>
</comment>
<dbReference type="SUPFAM" id="SSF56935">
    <property type="entry name" value="Porins"/>
    <property type="match status" value="1"/>
</dbReference>
<dbReference type="Pfam" id="PF03687">
    <property type="entry name" value="UPF0164"/>
    <property type="match status" value="1"/>
</dbReference>
<proteinExistence type="inferred from homology"/>
<dbReference type="Proteomes" id="UP000267654">
    <property type="component" value="Unassembled WGS sequence"/>
</dbReference>
<comment type="caution">
    <text evidence="3">The sequence shown here is derived from an EMBL/GenBank/DDBJ whole genome shotgun (WGS) entry which is preliminary data.</text>
</comment>
<reference evidence="3 4" key="1">
    <citation type="submission" date="2018-06" db="EMBL/GenBank/DDBJ databases">
        <title>Extensive metabolic versatility and redundancy in microbially diverse, dynamic hydrothermal sediments.</title>
        <authorList>
            <person name="Dombrowski N."/>
            <person name="Teske A."/>
            <person name="Baker B.J."/>
        </authorList>
    </citation>
    <scope>NUCLEOTIDE SEQUENCE [LARGE SCALE GENOMIC DNA]</scope>
    <source>
        <strain evidence="3">B19_G9</strain>
    </source>
</reference>
<evidence type="ECO:0000256" key="1">
    <source>
        <dbReference type="ARBA" id="ARBA00005846"/>
    </source>
</evidence>
<dbReference type="EMBL" id="QMQB01000014">
    <property type="protein sequence ID" value="RLE14991.1"/>
    <property type="molecule type" value="Genomic_DNA"/>
</dbReference>
<gene>
    <name evidence="3" type="ORF">DRI96_00620</name>
    <name evidence="2" type="ORF">ENG47_01390</name>
</gene>
<dbReference type="AlphaFoldDB" id="A0A662DL17"/>
<reference evidence="2" key="2">
    <citation type="journal article" date="2020" name="mSystems">
        <title>Genome- and Community-Level Interaction Insights into Carbon Utilization and Element Cycling Functions of Hydrothermarchaeota in Hydrothermal Sediment.</title>
        <authorList>
            <person name="Zhou Z."/>
            <person name="Liu Y."/>
            <person name="Xu W."/>
            <person name="Pan J."/>
            <person name="Luo Z.H."/>
            <person name="Li M."/>
        </authorList>
    </citation>
    <scope>NUCLEOTIDE SEQUENCE [LARGE SCALE GENOMIC DNA]</scope>
    <source>
        <strain evidence="2">HyVt-219</strain>
    </source>
</reference>
<dbReference type="Proteomes" id="UP000885660">
    <property type="component" value="Unassembled WGS sequence"/>
</dbReference>
<protein>
    <submittedName>
        <fullName evidence="2">PorV/PorQ family protein</fullName>
    </submittedName>
</protein>
<sequence>MKVKKIGMVGVILLLIFSGSSSFSLASQPGTTAANFLKIPVGARASAMGGAYTALCQDTTALYWNPAGLVSCEEKELFAMYNSWFQDISQGYFGAVYPREKRAFGFAINYVDFGQMKRTTWENPTGTGEKFNATDICVSLGYGWRISSSLQTGIAIGYLKDTIAENEKSTFLFNFGVQNKISKNLSLGIALQNLGGKLGDDLLPLTIRGGVAWTHSSLTTEVDLELPNDNDARIRTGFEWQLTPRLALRAGYQGDQDQGSGITLGLGLSTKKFAMDYTYVPFGDLGNTSRVSFVIRW</sequence>
<dbReference type="EMBL" id="DRBC01000084">
    <property type="protein sequence ID" value="HDN84396.1"/>
    <property type="molecule type" value="Genomic_DNA"/>
</dbReference>
<evidence type="ECO:0000313" key="4">
    <source>
        <dbReference type="Proteomes" id="UP000267654"/>
    </source>
</evidence>
<evidence type="ECO:0000313" key="3">
    <source>
        <dbReference type="EMBL" id="RLE14991.1"/>
    </source>
</evidence>
<dbReference type="Gene3D" id="2.40.160.60">
    <property type="entry name" value="Outer membrane protein transport protein (OMPP1/FadL/TodX)"/>
    <property type="match status" value="1"/>
</dbReference>
<dbReference type="NCBIfam" id="NF033709">
    <property type="entry name" value="PorV_fam"/>
    <property type="match status" value="1"/>
</dbReference>
<dbReference type="InterPro" id="IPR005362">
    <property type="entry name" value="UPF0164"/>
</dbReference>
<evidence type="ECO:0000313" key="2">
    <source>
        <dbReference type="EMBL" id="HDN84396.1"/>
    </source>
</evidence>